<dbReference type="InterPro" id="IPR000531">
    <property type="entry name" value="Beta-barrel_TonB"/>
</dbReference>
<dbReference type="PROSITE" id="PS52016">
    <property type="entry name" value="TONB_DEPENDENT_REC_3"/>
    <property type="match status" value="1"/>
</dbReference>
<dbReference type="GO" id="GO:0009279">
    <property type="term" value="C:cell outer membrane"/>
    <property type="evidence" value="ECO:0007669"/>
    <property type="project" value="UniProtKB-SubCell"/>
</dbReference>
<dbReference type="EMBL" id="JACGXL010000008">
    <property type="protein sequence ID" value="MBA8889781.1"/>
    <property type="molecule type" value="Genomic_DNA"/>
</dbReference>
<comment type="similarity">
    <text evidence="9 11">Belongs to the TonB-dependent receptor family.</text>
</comment>
<proteinExistence type="inferred from homology"/>
<dbReference type="PROSITE" id="PS00430">
    <property type="entry name" value="TONB_DEPENDENT_REC_1"/>
    <property type="match status" value="1"/>
</dbReference>
<evidence type="ECO:0000256" key="1">
    <source>
        <dbReference type="ARBA" id="ARBA00004571"/>
    </source>
</evidence>
<evidence type="ECO:0000256" key="2">
    <source>
        <dbReference type="ARBA" id="ARBA00022448"/>
    </source>
</evidence>
<evidence type="ECO:0000313" key="15">
    <source>
        <dbReference type="Proteomes" id="UP000550401"/>
    </source>
</evidence>
<dbReference type="Gene3D" id="2.170.130.10">
    <property type="entry name" value="TonB-dependent receptor, plug domain"/>
    <property type="match status" value="1"/>
</dbReference>
<dbReference type="PANTHER" id="PTHR47234">
    <property type="match status" value="1"/>
</dbReference>
<organism evidence="14 15">
    <name type="scientific">Dokdonella fugitiva</name>
    <dbReference type="NCBI Taxonomy" id="328517"/>
    <lineage>
        <taxon>Bacteria</taxon>
        <taxon>Pseudomonadati</taxon>
        <taxon>Pseudomonadota</taxon>
        <taxon>Gammaproteobacteria</taxon>
        <taxon>Lysobacterales</taxon>
        <taxon>Rhodanobacteraceae</taxon>
        <taxon>Dokdonella</taxon>
    </lineage>
</organism>
<evidence type="ECO:0000256" key="8">
    <source>
        <dbReference type="ARBA" id="ARBA00023237"/>
    </source>
</evidence>
<evidence type="ECO:0000259" key="12">
    <source>
        <dbReference type="Pfam" id="PF00593"/>
    </source>
</evidence>
<keyword evidence="7 9" id="KW-0472">Membrane</keyword>
<dbReference type="PANTHER" id="PTHR47234:SF2">
    <property type="entry name" value="TONB-DEPENDENT RECEPTOR"/>
    <property type="match status" value="1"/>
</dbReference>
<evidence type="ECO:0000313" key="14">
    <source>
        <dbReference type="EMBL" id="MBA8889781.1"/>
    </source>
</evidence>
<evidence type="ECO:0000256" key="6">
    <source>
        <dbReference type="ARBA" id="ARBA00023077"/>
    </source>
</evidence>
<protein>
    <submittedName>
        <fullName evidence="14">Outer membrane receptor protein involved in Fe transport</fullName>
    </submittedName>
</protein>
<dbReference type="InterPro" id="IPR037066">
    <property type="entry name" value="Plug_dom_sf"/>
</dbReference>
<accession>A0A839FCC7</accession>
<dbReference type="Gene3D" id="2.40.170.20">
    <property type="entry name" value="TonB-dependent receptor, beta-barrel domain"/>
    <property type="match status" value="1"/>
</dbReference>
<comment type="caution">
    <text evidence="14">The sequence shown here is derived from an EMBL/GenBank/DDBJ whole genome shotgun (WGS) entry which is preliminary data.</text>
</comment>
<evidence type="ECO:0000256" key="4">
    <source>
        <dbReference type="ARBA" id="ARBA00022692"/>
    </source>
</evidence>
<keyword evidence="5" id="KW-0732">Signal</keyword>
<keyword evidence="4 9" id="KW-0812">Transmembrane</keyword>
<dbReference type="RefSeq" id="WP_182532819.1">
    <property type="nucleotide sequence ID" value="NZ_JACGXL010000008.1"/>
</dbReference>
<feature type="short sequence motif" description="TonB box" evidence="10">
    <location>
        <begin position="49"/>
        <end position="55"/>
    </location>
</feature>
<evidence type="ECO:0000256" key="5">
    <source>
        <dbReference type="ARBA" id="ARBA00022729"/>
    </source>
</evidence>
<feature type="domain" description="TonB-dependent receptor plug" evidence="13">
    <location>
        <begin position="63"/>
        <end position="168"/>
    </location>
</feature>
<dbReference type="Pfam" id="PF07715">
    <property type="entry name" value="Plug"/>
    <property type="match status" value="1"/>
</dbReference>
<sequence length="995" mass="106539">MRNTLLRDAVRRGLRMYGIASATAVLGTGAIQANAQDSGNSGEGQKLETITVTGSNIRRVDIETSNPVVTIDRAAIEKTGKLTLGDLVQSLPAVTGPNMNPQVNNSGGTGFSSIGLRGLGSPRTLVLINGHRFLSGDPNAIPANMVERIEVLTDGASSVYGSDAIAGVVNFILRSDYQGAEFTADYGISDHDDGTSKGYSFTFGQSSEKGSIMAGINYKKIDGVESSHREFSKNAVSRLGSAHSPISTFVGGSPSAPYGWIKIPSAFADLFPGCASGRLARNPGASGMNVATDYHCFLNSPDEAGHPSDLYNYASVNLVMTPQERTGLFLNGNYKITDSIEAYLSVMHNKTSASFQLAPAVYGAVYGAVVSADSYYNPFGVEFSPTAGDLFRARLESLGNRAAQNGTANDQLSTGFKGSFSIWNDQQWNWELGLDYGHVHLSTLTLGLPGLDALNLATGPSFLGDDGIVHCGTPDNVIPGCTPMNPFNLQDPNSVAVLRATSKAGVSQLFSKETVKRLDLNGGVWELPAGTMQLALGYNYRTEYTHSNADTGLLIDFNGNCTLGSQCASALQGGYNVKEAYAELFVPIVKDLPFLHALNFTVGDRWSKYNTFGSTNNTKFALEWRPIEDLLLRGTVSKVFRAPTITNIFGGAGSSAPRISRDPCDYSGSGANPNAGSPACVGVPANGPFQNEAVANGSQLNAIASGAAFANFPIGPEKGKSFDFGIVYDPHWLEGLSVSADVWRLYLNENITGVGAQSVIDLCYAGQLQYCPLIRRYQSGASQGQIQTLIQPTGNLGRVDVGGVDFALNYRLPEFSFGRFNVGLNATYLKNYDLQTAPGLESNTVYHYAGHFMNFGSPQAAACPGAGGGVCLFPRWRAQTTVGWQMGPFDASWAMRYIHRFRMGSAAASQDTHPWGTGNPSLDGQFRDYGATVYHDIQFGYNLESLNTRFDVGVNNVGDKQPPLLYANNTLNANTDPSDFDLMGRYYFGRVTVKF</sequence>
<evidence type="ECO:0000256" key="10">
    <source>
        <dbReference type="PROSITE-ProRule" id="PRU10143"/>
    </source>
</evidence>
<keyword evidence="15" id="KW-1185">Reference proteome</keyword>
<evidence type="ECO:0000256" key="3">
    <source>
        <dbReference type="ARBA" id="ARBA00022452"/>
    </source>
</evidence>
<keyword evidence="14" id="KW-0675">Receptor</keyword>
<dbReference type="AlphaFoldDB" id="A0A839FCC7"/>
<dbReference type="Proteomes" id="UP000550401">
    <property type="component" value="Unassembled WGS sequence"/>
</dbReference>
<evidence type="ECO:0000256" key="11">
    <source>
        <dbReference type="RuleBase" id="RU003357"/>
    </source>
</evidence>
<dbReference type="InterPro" id="IPR012910">
    <property type="entry name" value="Plug_dom"/>
</dbReference>
<keyword evidence="2 9" id="KW-0813">Transport</keyword>
<dbReference type="InterPro" id="IPR010916">
    <property type="entry name" value="TonB_box_CS"/>
</dbReference>
<evidence type="ECO:0000256" key="9">
    <source>
        <dbReference type="PROSITE-ProRule" id="PRU01360"/>
    </source>
</evidence>
<gene>
    <name evidence="14" type="ORF">FHW12_004028</name>
</gene>
<keyword evidence="6 10" id="KW-0798">TonB box</keyword>
<dbReference type="InterPro" id="IPR039426">
    <property type="entry name" value="TonB-dep_rcpt-like"/>
</dbReference>
<evidence type="ECO:0000256" key="7">
    <source>
        <dbReference type="ARBA" id="ARBA00023136"/>
    </source>
</evidence>
<feature type="domain" description="TonB-dependent receptor-like beta-barrel" evidence="12">
    <location>
        <begin position="397"/>
        <end position="957"/>
    </location>
</feature>
<dbReference type="Pfam" id="PF00593">
    <property type="entry name" value="TonB_dep_Rec_b-barrel"/>
    <property type="match status" value="1"/>
</dbReference>
<name>A0A839FCC7_9GAMM</name>
<keyword evidence="8 9" id="KW-0998">Cell outer membrane</keyword>
<keyword evidence="3 9" id="KW-1134">Transmembrane beta strand</keyword>
<comment type="subcellular location">
    <subcellularLocation>
        <location evidence="1 9">Cell outer membrane</location>
        <topology evidence="1 9">Multi-pass membrane protein</topology>
    </subcellularLocation>
</comment>
<evidence type="ECO:0000259" key="13">
    <source>
        <dbReference type="Pfam" id="PF07715"/>
    </source>
</evidence>
<dbReference type="InterPro" id="IPR036942">
    <property type="entry name" value="Beta-barrel_TonB_sf"/>
</dbReference>
<reference evidence="14 15" key="1">
    <citation type="submission" date="2020-07" db="EMBL/GenBank/DDBJ databases">
        <title>Genomic Encyclopedia of Type Strains, Phase IV (KMG-V): Genome sequencing to study the core and pangenomes of soil and plant-associated prokaryotes.</title>
        <authorList>
            <person name="Whitman W."/>
        </authorList>
    </citation>
    <scope>NUCLEOTIDE SEQUENCE [LARGE SCALE GENOMIC DNA]</scope>
    <source>
        <strain evidence="14 15">RH2WT43</strain>
    </source>
</reference>
<dbReference type="SUPFAM" id="SSF56935">
    <property type="entry name" value="Porins"/>
    <property type="match status" value="1"/>
</dbReference>